<dbReference type="SUPFAM" id="SSF46626">
    <property type="entry name" value="Cytochrome c"/>
    <property type="match status" value="1"/>
</dbReference>
<dbReference type="Pfam" id="PF07624">
    <property type="entry name" value="PSD2"/>
    <property type="match status" value="1"/>
</dbReference>
<dbReference type="CDD" id="cd04080">
    <property type="entry name" value="CBM6_cellulase-like"/>
    <property type="match status" value="1"/>
</dbReference>
<dbReference type="SUPFAM" id="SSF49785">
    <property type="entry name" value="Galactose-binding domain-like"/>
    <property type="match status" value="1"/>
</dbReference>
<dbReference type="InterPro" id="IPR013039">
    <property type="entry name" value="DUF1588"/>
</dbReference>
<dbReference type="GO" id="GO:0009055">
    <property type="term" value="F:electron transfer activity"/>
    <property type="evidence" value="ECO:0007669"/>
    <property type="project" value="InterPro"/>
</dbReference>
<dbReference type="GO" id="GO:0030246">
    <property type="term" value="F:carbohydrate binding"/>
    <property type="evidence" value="ECO:0007669"/>
    <property type="project" value="InterPro"/>
</dbReference>
<dbReference type="AlphaFoldDB" id="A0AAN1WG47"/>
<keyword evidence="4" id="KW-1185">Reference proteome</keyword>
<name>A0AAN1WG47_9GAMM</name>
<protein>
    <recommendedName>
        <fullName evidence="2">CBM6 domain-containing protein</fullName>
    </recommendedName>
</protein>
<dbReference type="InterPro" id="IPR005084">
    <property type="entry name" value="CBM6"/>
</dbReference>
<dbReference type="InterPro" id="IPR036909">
    <property type="entry name" value="Cyt_c-like_dom_sf"/>
</dbReference>
<evidence type="ECO:0000313" key="4">
    <source>
        <dbReference type="Proteomes" id="UP001320119"/>
    </source>
</evidence>
<dbReference type="RefSeq" id="WP_236986465.1">
    <property type="nucleotide sequence ID" value="NZ_AP023086.1"/>
</dbReference>
<feature type="domain" description="CBM6" evidence="2">
    <location>
        <begin position="82"/>
        <end position="216"/>
    </location>
</feature>
<dbReference type="PROSITE" id="PS51257">
    <property type="entry name" value="PROKAR_LIPOPROTEIN"/>
    <property type="match status" value="1"/>
</dbReference>
<dbReference type="SMART" id="SM00606">
    <property type="entry name" value="CBD_IV"/>
    <property type="match status" value="1"/>
</dbReference>
<dbReference type="InterPro" id="IPR013042">
    <property type="entry name" value="DUF1592"/>
</dbReference>
<accession>A0AAN1WG47</accession>
<keyword evidence="1" id="KW-0732">Signal</keyword>
<dbReference type="KEGG" id="marq:MARGE09_P1186"/>
<dbReference type="Pfam" id="PF03422">
    <property type="entry name" value="CBM_6"/>
    <property type="match status" value="1"/>
</dbReference>
<dbReference type="InterPro" id="IPR008979">
    <property type="entry name" value="Galactose-bd-like_sf"/>
</dbReference>
<evidence type="ECO:0000313" key="3">
    <source>
        <dbReference type="EMBL" id="BCD96986.1"/>
    </source>
</evidence>
<evidence type="ECO:0000256" key="1">
    <source>
        <dbReference type="ARBA" id="ARBA00022729"/>
    </source>
</evidence>
<dbReference type="Gene3D" id="2.60.120.260">
    <property type="entry name" value="Galactose-binding domain-like"/>
    <property type="match status" value="1"/>
</dbReference>
<proteinExistence type="predicted"/>
<dbReference type="GO" id="GO:0020037">
    <property type="term" value="F:heme binding"/>
    <property type="evidence" value="ECO:0007669"/>
    <property type="project" value="InterPro"/>
</dbReference>
<dbReference type="PROSITE" id="PS51175">
    <property type="entry name" value="CBM6"/>
    <property type="match status" value="1"/>
</dbReference>
<dbReference type="Pfam" id="PF07627">
    <property type="entry name" value="PSCyt3"/>
    <property type="match status" value="1"/>
</dbReference>
<reference evidence="3 4" key="1">
    <citation type="journal article" date="2022" name="IScience">
        <title>An ultrasensitive nanofiber-based assay for enzymatic hydrolysis and deep-sea microbial degradation of cellulose.</title>
        <authorList>
            <person name="Tsudome M."/>
            <person name="Tachioka M."/>
            <person name="Miyazaki M."/>
            <person name="Uchimura K."/>
            <person name="Tsuda M."/>
            <person name="Takaki Y."/>
            <person name="Deguchi S."/>
        </authorList>
    </citation>
    <scope>NUCLEOTIDE SEQUENCE [LARGE SCALE GENOMIC DNA]</scope>
    <source>
        <strain evidence="3 4">GE09</strain>
    </source>
</reference>
<dbReference type="Pfam" id="PF07631">
    <property type="entry name" value="PSD4"/>
    <property type="match status" value="1"/>
</dbReference>
<gene>
    <name evidence="3" type="ORF">MARGE09_P1186</name>
</gene>
<dbReference type="EMBL" id="AP023086">
    <property type="protein sequence ID" value="BCD96986.1"/>
    <property type="molecule type" value="Genomic_DNA"/>
</dbReference>
<dbReference type="InterPro" id="IPR006584">
    <property type="entry name" value="Cellulose-bd_IV"/>
</dbReference>
<dbReference type="InterPro" id="IPR011478">
    <property type="entry name" value="DUF1585"/>
</dbReference>
<dbReference type="Proteomes" id="UP001320119">
    <property type="component" value="Chromosome"/>
</dbReference>
<evidence type="ECO:0000259" key="2">
    <source>
        <dbReference type="PROSITE" id="PS51175"/>
    </source>
</evidence>
<organism evidence="3 4">
    <name type="scientific">Marinagarivorans cellulosilyticus</name>
    <dbReference type="NCBI Taxonomy" id="2721545"/>
    <lineage>
        <taxon>Bacteria</taxon>
        <taxon>Pseudomonadati</taxon>
        <taxon>Pseudomonadota</taxon>
        <taxon>Gammaproteobacteria</taxon>
        <taxon>Cellvibrionales</taxon>
        <taxon>Cellvibrionaceae</taxon>
        <taxon>Marinagarivorans</taxon>
    </lineage>
</organism>
<sequence length="885" mass="94777">MFKRALIATLAFSLAGCMGTTTEESSSSISSSLATISSSRSSLPQTASSVFSSIAPSSVNSVISSSSIISNSSSPAAVAIPSKIQSEDFTGYQDSTPENKGNCGPNQPVDMQPVIEGNIGMCDINWTAAGEWLEYQVTVATQQRFEVVVSLASLGQGKSMSVYVSGDLVGEVLAPALGWATYRNLNVGSLVLPAGEHTVRVVMNTGGLNFNFIQFKKETLSVSSSSAQSSLPSADNLRLGRNEWEGQCANCHGLDGQGGVAFERPINLLQKTRSEWIDYIYNFMPLGNSAKVACDVECSTLVTDFMLAGYPGTELEDVSCNGEVEDHLNPPIRLLTTKQYELLIGDVFSALNLNLDNLFPQKLMKDSLVGGFTNNSGVVVDNNNLDDLLAVADKVGDAAASQFSRLVACGTTDNCIEQFVLQYGRHLFRDAPTNTQITQLMNLFKEASNTAQGIKSVVMALLLSPQTVYQYESAVDTRTLLPGRELAARLSFMIWNAAPDEALLNKANSGALNTKAGVIQVANEMLKDARATQGLRQFYQDYLHIDPSFNLLAGAGGTTSAPKGECSTTAQCKQLYDGATDCNNGVGGICYCGNDACSQVSSVGNSGVEFGINGRQAAEDITRFTSYLTRESEGTFQDLLLSRKAFVDNTTAKIYGVSDQQLASGNKYLGGSKVMLDENQRAGLLTRIGFVLHGGGQAVGLASPTDRGIVVRKTVLCQELPEAPGDVAFPDLPDPAEKTWVEVVKEVHLAGDTVCSRCHKPMDLVGFGFEHYTLNGQYIDTYPNGKPVDASGEFYPIDGFPAQNLDGQSFSDGIGLSELIAGSDTAAECFSLRWVNYSMARDTNNSEDACAVEQVAADFKANNYSLSELIVSIVSNPAFRFRNPE</sequence>